<feature type="compositionally biased region" description="Polar residues" evidence="1">
    <location>
        <begin position="203"/>
        <end position="215"/>
    </location>
</feature>
<dbReference type="EMBL" id="JABMIG020000068">
    <property type="protein sequence ID" value="KAL3795748.1"/>
    <property type="molecule type" value="Genomic_DNA"/>
</dbReference>
<accession>A0ABD3Q6H0</accession>
<dbReference type="Proteomes" id="UP001516023">
    <property type="component" value="Unassembled WGS sequence"/>
</dbReference>
<name>A0ABD3Q6H0_9STRA</name>
<dbReference type="AlphaFoldDB" id="A0ABD3Q6H0"/>
<sequence length="277" mass="30890">MEAGRYNDHKCAAFPGAAFTPTGYCIKHSDCQICTPVSIGGRTKFEKLKSCPKCARNNTQYHSLPVNDEKRDYHKETKTNAKKQIHPAELTGVAKTYPSPHDTPFDSKGRCHNHKEVQLATRQLGEWKVLLDSCPLCREQAKAKLAKSEAKKSKEKEIVVHFDEHGFCINHPDIKVAKKKVTGSWKVTNACSQCISKDDTTSVYSKDSRTTSCSLKSNHSTRSRNSSRKSREDDMSLVMKDGIAIQGPSQWSKVSSSKQSKSKPKGIKRFLLASVAM</sequence>
<reference evidence="2 3" key="1">
    <citation type="journal article" date="2020" name="G3 (Bethesda)">
        <title>Improved Reference Genome for Cyclotella cryptica CCMP332, a Model for Cell Wall Morphogenesis, Salinity Adaptation, and Lipid Production in Diatoms (Bacillariophyta).</title>
        <authorList>
            <person name="Roberts W.R."/>
            <person name="Downey K.M."/>
            <person name="Ruck E.C."/>
            <person name="Traller J.C."/>
            <person name="Alverson A.J."/>
        </authorList>
    </citation>
    <scope>NUCLEOTIDE SEQUENCE [LARGE SCALE GENOMIC DNA]</scope>
    <source>
        <strain evidence="2 3">CCMP332</strain>
    </source>
</reference>
<evidence type="ECO:0000313" key="3">
    <source>
        <dbReference type="Proteomes" id="UP001516023"/>
    </source>
</evidence>
<proteinExistence type="predicted"/>
<keyword evidence="3" id="KW-1185">Reference proteome</keyword>
<evidence type="ECO:0000256" key="1">
    <source>
        <dbReference type="SAM" id="MobiDB-lite"/>
    </source>
</evidence>
<feature type="region of interest" description="Disordered" evidence="1">
    <location>
        <begin position="203"/>
        <end position="234"/>
    </location>
</feature>
<evidence type="ECO:0000313" key="2">
    <source>
        <dbReference type="EMBL" id="KAL3795748.1"/>
    </source>
</evidence>
<feature type="compositionally biased region" description="Basic residues" evidence="1">
    <location>
        <begin position="219"/>
        <end position="228"/>
    </location>
</feature>
<protein>
    <submittedName>
        <fullName evidence="2">Uncharacterized protein</fullName>
    </submittedName>
</protein>
<comment type="caution">
    <text evidence="2">The sequence shown here is derived from an EMBL/GenBank/DDBJ whole genome shotgun (WGS) entry which is preliminary data.</text>
</comment>
<organism evidence="2 3">
    <name type="scientific">Cyclotella cryptica</name>
    <dbReference type="NCBI Taxonomy" id="29204"/>
    <lineage>
        <taxon>Eukaryota</taxon>
        <taxon>Sar</taxon>
        <taxon>Stramenopiles</taxon>
        <taxon>Ochrophyta</taxon>
        <taxon>Bacillariophyta</taxon>
        <taxon>Coscinodiscophyceae</taxon>
        <taxon>Thalassiosirophycidae</taxon>
        <taxon>Stephanodiscales</taxon>
        <taxon>Stephanodiscaceae</taxon>
        <taxon>Cyclotella</taxon>
    </lineage>
</organism>
<gene>
    <name evidence="2" type="ORF">HJC23_008235</name>
</gene>